<feature type="compositionally biased region" description="Low complexity" evidence="1">
    <location>
        <begin position="34"/>
        <end position="53"/>
    </location>
</feature>
<organism evidence="2 3">
    <name type="scientific">Kwoniella dendrophila CBS 6074</name>
    <dbReference type="NCBI Taxonomy" id="1295534"/>
    <lineage>
        <taxon>Eukaryota</taxon>
        <taxon>Fungi</taxon>
        <taxon>Dikarya</taxon>
        <taxon>Basidiomycota</taxon>
        <taxon>Agaricomycotina</taxon>
        <taxon>Tremellomycetes</taxon>
        <taxon>Tremellales</taxon>
        <taxon>Cryptococcaceae</taxon>
        <taxon>Kwoniella</taxon>
    </lineage>
</organism>
<evidence type="ECO:0000313" key="3">
    <source>
        <dbReference type="Proteomes" id="UP001355207"/>
    </source>
</evidence>
<sequence length="515" mass="56572">MPKHLPTFKHLLNSSTTITQKQEPKEKSVNDLINSSRNSRPSQSSSTSTNNTRGVPSYLIHNGTSNTNPRERIWSPSPIASGSGTSNIGSLVEIEQGGIHPAEILRRSNLEYRQVSRSVAGPAPPPSWRPSSLSSQSINSSSSLKSYGRLKKSIKNQIVTTKQLEASSDLFTTTFNSASIKSGTQNGIGVSTLVEYCFKTVLRYLEDEEIIYASNLDENGISEIDEMNHQAGSEEIYTLGELLREQIPYLSTHMKSSLLNTASLLPSSSNHRLSDQSFLSILSDPPPPDSHPYLDNVDDLAKDNQSEESLDGDWDNPITSEPIISHIPITIHFSPQTVLNRIQSLNSIISLNLSYSTLPLDLDKLVSVLPAGLRELSLVGIHINSSSKVKNGLDDVELSQRGFGGLARKLIVLRMLDLSLPNFDLTPKILEGLLVPGNVKLPSLRILGLRGYPVLRIAEEEAEANGYHIDGIDSAEDCFKSDNNDINSQNVVKEQKIVVDLLKNGGRNKYVEVVW</sequence>
<feature type="compositionally biased region" description="Low complexity" evidence="1">
    <location>
        <begin position="129"/>
        <end position="141"/>
    </location>
</feature>
<proteinExistence type="predicted"/>
<dbReference type="GeneID" id="91097739"/>
<dbReference type="RefSeq" id="XP_066078878.1">
    <property type="nucleotide sequence ID" value="XM_066222781.1"/>
</dbReference>
<feature type="region of interest" description="Disordered" evidence="1">
    <location>
        <begin position="116"/>
        <end position="141"/>
    </location>
</feature>
<reference evidence="2 3" key="1">
    <citation type="submission" date="2024-01" db="EMBL/GenBank/DDBJ databases">
        <title>Comparative genomics of Cryptococcus and Kwoniella reveals pathogenesis evolution and contrasting modes of karyotype evolution via chromosome fusion or intercentromeric recombination.</title>
        <authorList>
            <person name="Coelho M.A."/>
            <person name="David-Palma M."/>
            <person name="Shea T."/>
            <person name="Bowers K."/>
            <person name="McGinley-Smith S."/>
            <person name="Mohammad A.W."/>
            <person name="Gnirke A."/>
            <person name="Yurkov A.M."/>
            <person name="Nowrousian M."/>
            <person name="Sun S."/>
            <person name="Cuomo C.A."/>
            <person name="Heitman J."/>
        </authorList>
    </citation>
    <scope>NUCLEOTIDE SEQUENCE [LARGE SCALE GENOMIC DNA]</scope>
    <source>
        <strain evidence="2 3">CBS 6074</strain>
    </source>
</reference>
<protein>
    <submittedName>
        <fullName evidence="2">Uncharacterized protein</fullName>
    </submittedName>
</protein>
<evidence type="ECO:0000313" key="2">
    <source>
        <dbReference type="EMBL" id="WWC92116.1"/>
    </source>
</evidence>
<name>A0AAX4K2X6_9TREE</name>
<gene>
    <name evidence="2" type="ORF">L201_007070</name>
</gene>
<dbReference type="AlphaFoldDB" id="A0AAX4K2X6"/>
<keyword evidence="3" id="KW-1185">Reference proteome</keyword>
<dbReference type="Proteomes" id="UP001355207">
    <property type="component" value="Chromosome 10"/>
</dbReference>
<dbReference type="EMBL" id="CP144107">
    <property type="protein sequence ID" value="WWC92116.1"/>
    <property type="molecule type" value="Genomic_DNA"/>
</dbReference>
<feature type="region of interest" description="Disordered" evidence="1">
    <location>
        <begin position="15"/>
        <end position="85"/>
    </location>
</feature>
<accession>A0AAX4K2X6</accession>
<evidence type="ECO:0000256" key="1">
    <source>
        <dbReference type="SAM" id="MobiDB-lite"/>
    </source>
</evidence>